<keyword evidence="8 9" id="KW-0472">Membrane</keyword>
<evidence type="ECO:0000256" key="1">
    <source>
        <dbReference type="ARBA" id="ARBA00004429"/>
    </source>
</evidence>
<name>A0A6M0IST9_9BACT</name>
<feature type="transmembrane region" description="Helical" evidence="9">
    <location>
        <begin position="900"/>
        <end position="924"/>
    </location>
</feature>
<evidence type="ECO:0000259" key="10">
    <source>
        <dbReference type="PROSITE" id="PS50156"/>
    </source>
</evidence>
<protein>
    <submittedName>
        <fullName evidence="11">Efflux RND transporter permease subunit</fullName>
    </submittedName>
</protein>
<dbReference type="InterPro" id="IPR027463">
    <property type="entry name" value="AcrB_DN_DC_subdom"/>
</dbReference>
<dbReference type="Gene3D" id="3.30.2090.10">
    <property type="entry name" value="Multidrug efflux transporter AcrB TolC docking domain, DN and DC subdomains"/>
    <property type="match status" value="2"/>
</dbReference>
<dbReference type="GO" id="GO:0015562">
    <property type="term" value="F:efflux transmembrane transporter activity"/>
    <property type="evidence" value="ECO:0007669"/>
    <property type="project" value="InterPro"/>
</dbReference>
<dbReference type="PRINTS" id="PR00702">
    <property type="entry name" value="ACRIFLAVINRP"/>
</dbReference>
<feature type="domain" description="SSD" evidence="10">
    <location>
        <begin position="368"/>
        <end position="493"/>
    </location>
</feature>
<dbReference type="FunFam" id="1.20.1640.10:FF:000001">
    <property type="entry name" value="Efflux pump membrane transporter"/>
    <property type="match status" value="1"/>
</dbReference>
<feature type="transmembrane region" description="Helical" evidence="9">
    <location>
        <begin position="545"/>
        <end position="562"/>
    </location>
</feature>
<feature type="transmembrane region" description="Helical" evidence="9">
    <location>
        <begin position="872"/>
        <end position="893"/>
    </location>
</feature>
<evidence type="ECO:0000256" key="9">
    <source>
        <dbReference type="SAM" id="Phobius"/>
    </source>
</evidence>
<dbReference type="Gene3D" id="1.20.1640.10">
    <property type="entry name" value="Multidrug efflux transporter AcrB transmembrane domain"/>
    <property type="match status" value="2"/>
</dbReference>
<dbReference type="EMBL" id="JAAGNZ010000008">
    <property type="protein sequence ID" value="NEU70735.1"/>
    <property type="molecule type" value="Genomic_DNA"/>
</dbReference>
<dbReference type="GO" id="GO:0042910">
    <property type="term" value="F:xenobiotic transmembrane transporter activity"/>
    <property type="evidence" value="ECO:0007669"/>
    <property type="project" value="TreeGrafter"/>
</dbReference>
<evidence type="ECO:0000256" key="4">
    <source>
        <dbReference type="ARBA" id="ARBA00022475"/>
    </source>
</evidence>
<dbReference type="InterPro" id="IPR004764">
    <property type="entry name" value="MdtF-like"/>
</dbReference>
<dbReference type="Gene3D" id="3.30.70.1430">
    <property type="entry name" value="Multidrug efflux transporter AcrB pore domain"/>
    <property type="match status" value="2"/>
</dbReference>
<dbReference type="InterPro" id="IPR001036">
    <property type="entry name" value="Acrflvin-R"/>
</dbReference>
<feature type="transmembrane region" description="Helical" evidence="9">
    <location>
        <begin position="930"/>
        <end position="955"/>
    </location>
</feature>
<dbReference type="PROSITE" id="PS50156">
    <property type="entry name" value="SSD"/>
    <property type="match status" value="1"/>
</dbReference>
<gene>
    <name evidence="11" type="ORF">GK091_27975</name>
</gene>
<keyword evidence="6 9" id="KW-0812">Transmembrane</keyword>
<evidence type="ECO:0000256" key="6">
    <source>
        <dbReference type="ARBA" id="ARBA00022692"/>
    </source>
</evidence>
<keyword evidence="3" id="KW-0813">Transport</keyword>
<evidence type="ECO:0000313" key="11">
    <source>
        <dbReference type="EMBL" id="NEU70735.1"/>
    </source>
</evidence>
<reference evidence="11 12" key="1">
    <citation type="submission" date="2020-02" db="EMBL/GenBank/DDBJ databases">
        <title>Draft genome sequence of two Spirosoma agri KCTC 52727 and Spirosoma terrae KCTC 52035.</title>
        <authorList>
            <person name="Rojas J."/>
            <person name="Ambika Manirajan B."/>
            <person name="Ratering S."/>
            <person name="Suarez C."/>
            <person name="Schnell S."/>
        </authorList>
    </citation>
    <scope>NUCLEOTIDE SEQUENCE [LARGE SCALE GENOMIC DNA]</scope>
    <source>
        <strain evidence="11 12">KCTC 52727</strain>
    </source>
</reference>
<sequence length="1065" mass="115156">MFKLFIERPVLATVISILLVILGVISLVSLPVTQFPEIAPPSVQVAASYPGANAEVVARSVATPLEEAINGVENMTYMTSSSGNDGSVAVNIYFKLGTNPDLAAVNVQNRVAKATSLLPAEVIQAGISTQKQQNSMIMILNLNSNEAVYDETFLQNYAKINLIPELQRVSGVGQVMVFGVKDYSMRVWLKPDRLVALGLSPQEVIGAIREQNLEAAPGKIGENSREAFEYVIKYKGKLNQPEQYENIILKANADGSTIQLKDVARIEFGSFTYSGDTRVNGKPSVGIAINQMAGSNANDIQVAILSIMDKAAGAFPKGINYTIGYSTKTFLDESIDQVTHTLIEAFILVFIVVFLFLQDFRSTLIPAIAVPVAIIGTFFFMQLFGFTINLLTLFALVLAIGIVVDDAIVVVEAVHAKMEKSRQSARSATIQSMQEISGAIISITLVMAAVFVPVGFMNGPAGVFYQQFAFTLAIAILISAVNALTLSPALCALLLKNPHGEDESDNDGHSKKGFLNRFFDAFNAGFTSLTNKYVGSLRFLIRNKWVGLSGLALVTAVTVFLMRTTPTGFIPSEDQGFIAYSLKLPAGASLQRTQKVADKIEGILHKTQAVEQHIEISGFNMIANSASPSYAAGFVKMKPYADRGAVKDLQQVVDSVSKQVAGVEEGRVDVFTMPTVPGFSNVDGFELLLQDRTGGKIDKLSATANAFIEELQKRPEIAAAFTTFDTGTPQFELELDVKKAKQLGVSTSDILQTMQVYYGSTFASDFNRFGKFYRVIAQADAPYRADPSSLTSIYVKKASGLMVPMTTFVTLKRVYGPEAITRNNLFTSVAINGQAKPGYSTGDAIRAVEEVAKKKLPVGYTYEWTGMTREEIAAGSQSSLIFGLSLVFVYFLLAAQYESYVLPWAVLLSIPTGILGVFAFINLAGIDNNIYVQVGLIMLIGLLAKNAILIVEFAIQRRQAGMGLLASALDAAKLRLRPILMTSFAFIVGLVPLMSATGASAKGNHSISIGTAGGMLTGVLLGLFIIPVLFVIFQGIQEKIKRPRTAEERKALAEEAFANHPITRN</sequence>
<proteinExistence type="inferred from homology"/>
<keyword evidence="5" id="KW-0997">Cell inner membrane</keyword>
<dbReference type="AlphaFoldDB" id="A0A6M0IST9"/>
<dbReference type="PANTHER" id="PTHR32063:SF9">
    <property type="entry name" value="SIMILAR TO MULTIDRUG RESISTANCE PROTEIN MEXB"/>
    <property type="match status" value="1"/>
</dbReference>
<dbReference type="GO" id="GO:0009636">
    <property type="term" value="P:response to toxic substance"/>
    <property type="evidence" value="ECO:0007669"/>
    <property type="project" value="UniProtKB-ARBA"/>
</dbReference>
<feature type="transmembrane region" description="Helical" evidence="9">
    <location>
        <begin position="338"/>
        <end position="357"/>
    </location>
</feature>
<keyword evidence="7 9" id="KW-1133">Transmembrane helix</keyword>
<feature type="transmembrane region" description="Helical" evidence="9">
    <location>
        <begin position="390"/>
        <end position="415"/>
    </location>
</feature>
<feature type="transmembrane region" description="Helical" evidence="9">
    <location>
        <begin position="364"/>
        <end position="384"/>
    </location>
</feature>
<comment type="similarity">
    <text evidence="2">Belongs to the resistance-nodulation-cell division (RND) (TC 2.A.6) family.</text>
</comment>
<dbReference type="Gene3D" id="3.30.70.1440">
    <property type="entry name" value="Multidrug efflux transporter AcrB pore domain"/>
    <property type="match status" value="1"/>
</dbReference>
<dbReference type="RefSeq" id="WP_164044049.1">
    <property type="nucleotide sequence ID" value="NZ_JAAGNZ010000008.1"/>
</dbReference>
<dbReference type="PANTHER" id="PTHR32063">
    <property type="match status" value="1"/>
</dbReference>
<dbReference type="GO" id="GO:0005886">
    <property type="term" value="C:plasma membrane"/>
    <property type="evidence" value="ECO:0007669"/>
    <property type="project" value="UniProtKB-SubCell"/>
</dbReference>
<evidence type="ECO:0000313" key="12">
    <source>
        <dbReference type="Proteomes" id="UP000477386"/>
    </source>
</evidence>
<dbReference type="NCBIfam" id="TIGR00915">
    <property type="entry name" value="2A0602"/>
    <property type="match status" value="1"/>
</dbReference>
<accession>A0A6M0IST9</accession>
<dbReference type="Pfam" id="PF00873">
    <property type="entry name" value="ACR_tran"/>
    <property type="match status" value="1"/>
</dbReference>
<evidence type="ECO:0000256" key="3">
    <source>
        <dbReference type="ARBA" id="ARBA00022448"/>
    </source>
</evidence>
<dbReference type="FunFam" id="3.30.70.1430:FF:000001">
    <property type="entry name" value="Efflux pump membrane transporter"/>
    <property type="match status" value="1"/>
</dbReference>
<dbReference type="SUPFAM" id="SSF82693">
    <property type="entry name" value="Multidrug efflux transporter AcrB pore domain, PN1, PN2, PC1 and PC2 subdomains"/>
    <property type="match status" value="4"/>
</dbReference>
<feature type="transmembrane region" description="Helical" evidence="9">
    <location>
        <begin position="1007"/>
        <end position="1033"/>
    </location>
</feature>
<feature type="transmembrane region" description="Helical" evidence="9">
    <location>
        <begin position="12"/>
        <end position="32"/>
    </location>
</feature>
<feature type="transmembrane region" description="Helical" evidence="9">
    <location>
        <begin position="468"/>
        <end position="495"/>
    </location>
</feature>
<keyword evidence="4" id="KW-1003">Cell membrane</keyword>
<evidence type="ECO:0000256" key="2">
    <source>
        <dbReference type="ARBA" id="ARBA00010942"/>
    </source>
</evidence>
<dbReference type="SUPFAM" id="SSF82866">
    <property type="entry name" value="Multidrug efflux transporter AcrB transmembrane domain"/>
    <property type="match status" value="2"/>
</dbReference>
<evidence type="ECO:0000256" key="7">
    <source>
        <dbReference type="ARBA" id="ARBA00022989"/>
    </source>
</evidence>
<comment type="subcellular location">
    <subcellularLocation>
        <location evidence="1">Cell inner membrane</location>
        <topology evidence="1">Multi-pass membrane protein</topology>
    </subcellularLocation>
</comment>
<dbReference type="Gene3D" id="3.30.70.1320">
    <property type="entry name" value="Multidrug efflux transporter AcrB pore domain like"/>
    <property type="match status" value="1"/>
</dbReference>
<keyword evidence="12" id="KW-1185">Reference proteome</keyword>
<dbReference type="SUPFAM" id="SSF82714">
    <property type="entry name" value="Multidrug efflux transporter AcrB TolC docking domain, DN and DC subdomains"/>
    <property type="match status" value="2"/>
</dbReference>
<organism evidence="11 12">
    <name type="scientific">Spirosoma agri</name>
    <dbReference type="NCBI Taxonomy" id="1987381"/>
    <lineage>
        <taxon>Bacteria</taxon>
        <taxon>Pseudomonadati</taxon>
        <taxon>Bacteroidota</taxon>
        <taxon>Cytophagia</taxon>
        <taxon>Cytophagales</taxon>
        <taxon>Cytophagaceae</taxon>
        <taxon>Spirosoma</taxon>
    </lineage>
</organism>
<evidence type="ECO:0000256" key="8">
    <source>
        <dbReference type="ARBA" id="ARBA00023136"/>
    </source>
</evidence>
<dbReference type="InterPro" id="IPR000731">
    <property type="entry name" value="SSD"/>
</dbReference>
<comment type="caution">
    <text evidence="11">The sequence shown here is derived from an EMBL/GenBank/DDBJ whole genome shotgun (WGS) entry which is preliminary data.</text>
</comment>
<evidence type="ECO:0000256" key="5">
    <source>
        <dbReference type="ARBA" id="ARBA00022519"/>
    </source>
</evidence>
<feature type="transmembrane region" description="Helical" evidence="9">
    <location>
        <begin position="976"/>
        <end position="995"/>
    </location>
</feature>
<dbReference type="Proteomes" id="UP000477386">
    <property type="component" value="Unassembled WGS sequence"/>
</dbReference>
<feature type="transmembrane region" description="Helical" evidence="9">
    <location>
        <begin position="436"/>
        <end position="456"/>
    </location>
</feature>